<dbReference type="AlphaFoldDB" id="A0A9W8C974"/>
<protein>
    <submittedName>
        <fullName evidence="1">Uncharacterized protein</fullName>
    </submittedName>
</protein>
<organism evidence="1 2">
    <name type="scientific">Triplophysa rosa</name>
    <name type="common">Cave loach</name>
    <dbReference type="NCBI Taxonomy" id="992332"/>
    <lineage>
        <taxon>Eukaryota</taxon>
        <taxon>Metazoa</taxon>
        <taxon>Chordata</taxon>
        <taxon>Craniata</taxon>
        <taxon>Vertebrata</taxon>
        <taxon>Euteleostomi</taxon>
        <taxon>Actinopterygii</taxon>
        <taxon>Neopterygii</taxon>
        <taxon>Teleostei</taxon>
        <taxon>Ostariophysi</taxon>
        <taxon>Cypriniformes</taxon>
        <taxon>Nemacheilidae</taxon>
        <taxon>Triplophysa</taxon>
    </lineage>
</organism>
<name>A0A9W8C974_TRIRA</name>
<comment type="caution">
    <text evidence="1">The sequence shown here is derived from an EMBL/GenBank/DDBJ whole genome shotgun (WGS) entry which is preliminary data.</text>
</comment>
<accession>A0A9W8C974</accession>
<evidence type="ECO:0000313" key="2">
    <source>
        <dbReference type="Proteomes" id="UP001059041"/>
    </source>
</evidence>
<dbReference type="EMBL" id="JAFHDT010000003">
    <property type="protein sequence ID" value="KAI7812066.1"/>
    <property type="molecule type" value="Genomic_DNA"/>
</dbReference>
<proteinExistence type="predicted"/>
<keyword evidence="2" id="KW-1185">Reference proteome</keyword>
<sequence>MPTPVVFLVGAQRAPMFVTHPELLAWRLTTEPRGVSMQNGYEGALAAGQHQPLSKRKPENRMNERKSVNVMSWTVQRVHS</sequence>
<evidence type="ECO:0000313" key="1">
    <source>
        <dbReference type="EMBL" id="KAI7812066.1"/>
    </source>
</evidence>
<reference evidence="1" key="1">
    <citation type="submission" date="2021-02" db="EMBL/GenBank/DDBJ databases">
        <title>Comparative genomics reveals that relaxation of natural selection precedes convergent phenotypic evolution of cavefish.</title>
        <authorList>
            <person name="Peng Z."/>
        </authorList>
    </citation>
    <scope>NUCLEOTIDE SEQUENCE</scope>
    <source>
        <tissue evidence="1">Muscle</tissue>
    </source>
</reference>
<gene>
    <name evidence="1" type="ORF">IRJ41_022340</name>
</gene>
<dbReference type="Proteomes" id="UP001059041">
    <property type="component" value="Linkage Group LG3"/>
</dbReference>